<evidence type="ECO:0000313" key="4">
    <source>
        <dbReference type="Proteomes" id="UP000092445"/>
    </source>
</evidence>
<keyword evidence="2" id="KW-0812">Transmembrane</keyword>
<dbReference type="VEuPathDB" id="VectorBase:GPAI035281"/>
<feature type="transmembrane region" description="Helical" evidence="2">
    <location>
        <begin position="229"/>
        <end position="250"/>
    </location>
</feature>
<organism evidence="3 4">
    <name type="scientific">Glossina pallidipes</name>
    <name type="common">Tsetse fly</name>
    <dbReference type="NCBI Taxonomy" id="7398"/>
    <lineage>
        <taxon>Eukaryota</taxon>
        <taxon>Metazoa</taxon>
        <taxon>Ecdysozoa</taxon>
        <taxon>Arthropoda</taxon>
        <taxon>Hexapoda</taxon>
        <taxon>Insecta</taxon>
        <taxon>Pterygota</taxon>
        <taxon>Neoptera</taxon>
        <taxon>Endopterygota</taxon>
        <taxon>Diptera</taxon>
        <taxon>Brachycera</taxon>
        <taxon>Muscomorpha</taxon>
        <taxon>Hippoboscoidea</taxon>
        <taxon>Glossinidae</taxon>
        <taxon>Glossina</taxon>
    </lineage>
</organism>
<dbReference type="Proteomes" id="UP000092445">
    <property type="component" value="Unassembled WGS sequence"/>
</dbReference>
<protein>
    <submittedName>
        <fullName evidence="3">Uncharacterized protein</fullName>
    </submittedName>
</protein>
<keyword evidence="2" id="KW-1133">Transmembrane helix</keyword>
<keyword evidence="2" id="KW-0472">Membrane</keyword>
<dbReference type="EnsemblMetazoa" id="GPAI035281-RA">
    <property type="protein sequence ID" value="GPAI035281-PA"/>
    <property type="gene ID" value="GPAI035281"/>
</dbReference>
<evidence type="ECO:0000256" key="2">
    <source>
        <dbReference type="SAM" id="Phobius"/>
    </source>
</evidence>
<feature type="region of interest" description="Disordered" evidence="1">
    <location>
        <begin position="1"/>
        <end position="21"/>
    </location>
</feature>
<evidence type="ECO:0000256" key="1">
    <source>
        <dbReference type="SAM" id="MobiDB-lite"/>
    </source>
</evidence>
<feature type="compositionally biased region" description="Polar residues" evidence="1">
    <location>
        <begin position="374"/>
        <end position="402"/>
    </location>
</feature>
<dbReference type="AlphaFoldDB" id="A0A1B0A5R4"/>
<evidence type="ECO:0000313" key="3">
    <source>
        <dbReference type="EnsemblMetazoa" id="GPAI035281-PA"/>
    </source>
</evidence>
<reference evidence="3" key="2">
    <citation type="submission" date="2020-05" db="UniProtKB">
        <authorList>
            <consortium name="EnsemblMetazoa"/>
        </authorList>
    </citation>
    <scope>IDENTIFICATION</scope>
    <source>
        <strain evidence="3">IAEA</strain>
    </source>
</reference>
<sequence>MARSPQQTVGATSSNTVQSRSGNTINTALVPNFDLFEPEKETCHDYIQQVAIYVNLGDVDNNKEYYTKLLLNSIGAKHFNKGTALAAPKLATDLQYDKLLKLLTDYLRSQRNMLVVQHNKCLSKYQSEDQSAADFVAVFCTDINHYDCFQNSIAKVCLLMSLAPIQSSSAVYGRVTKVCIASRLADNPNAGHNNNKPSKQRNLTNQVEKTSYATSPPAETLRNLEVTCFFGIPLICVLCVAGCLTVAGLIRSIGKVLNVLSTTTLKNWGSFKMTLNRPPYGCCRLFLFVIKRQTCPQLISPQLAAATMFQVLLKFTFNVGVKVLLGTKHWRCINYCSASVVCYWLRRLLKMMFTDVLCREPTVYNTPTKREPLQEQQHPSTSENAKTEIDTTMNRRTSGQQRSPPPYGNCTRH</sequence>
<accession>A0A1B0A5R4</accession>
<feature type="region of interest" description="Disordered" evidence="1">
    <location>
        <begin position="368"/>
        <end position="413"/>
    </location>
</feature>
<proteinExistence type="predicted"/>
<keyword evidence="4" id="KW-1185">Reference proteome</keyword>
<name>A0A1B0A5R4_GLOPL</name>
<reference evidence="4" key="1">
    <citation type="submission" date="2014-03" db="EMBL/GenBank/DDBJ databases">
        <authorList>
            <person name="Aksoy S."/>
            <person name="Warren W."/>
            <person name="Wilson R.K."/>
        </authorList>
    </citation>
    <scope>NUCLEOTIDE SEQUENCE [LARGE SCALE GENOMIC DNA]</scope>
    <source>
        <strain evidence="4">IAEA</strain>
    </source>
</reference>